<dbReference type="InterPro" id="IPR038078">
    <property type="entry name" value="PhoU-like_sf"/>
</dbReference>
<comment type="subcellular location">
    <subcellularLocation>
        <location evidence="1">Cell membrane</location>
        <topology evidence="1">Multi-pass membrane protein</topology>
    </subcellularLocation>
</comment>
<dbReference type="PANTHER" id="PTHR10010">
    <property type="entry name" value="SOLUTE CARRIER FAMILY 34 SODIUM PHOSPHATE , MEMBER 2-RELATED"/>
    <property type="match status" value="1"/>
</dbReference>
<comment type="caution">
    <text evidence="8">The sequence shown here is derived from an EMBL/GenBank/DDBJ whole genome shotgun (WGS) entry which is preliminary data.</text>
</comment>
<dbReference type="NCBIfam" id="NF037997">
    <property type="entry name" value="Na_Pi_symport"/>
    <property type="match status" value="1"/>
</dbReference>
<dbReference type="PANTHER" id="PTHR10010:SF39">
    <property type="entry name" value="PHOU DOMAIN-CONTAINING PROTEIN"/>
    <property type="match status" value="1"/>
</dbReference>
<dbReference type="SUPFAM" id="SSF109755">
    <property type="entry name" value="PhoU-like"/>
    <property type="match status" value="1"/>
</dbReference>
<dbReference type="EMBL" id="FOLW01000005">
    <property type="protein sequence ID" value="SFC90010.1"/>
    <property type="molecule type" value="Genomic_DNA"/>
</dbReference>
<keyword evidence="2" id="KW-1003">Cell membrane</keyword>
<dbReference type="Pfam" id="PF02690">
    <property type="entry name" value="Na_Pi_cotrans"/>
    <property type="match status" value="2"/>
</dbReference>
<feature type="transmembrane region" description="Helical" evidence="7">
    <location>
        <begin position="127"/>
        <end position="151"/>
    </location>
</feature>
<reference evidence="8 9" key="1">
    <citation type="submission" date="2016-10" db="EMBL/GenBank/DDBJ databases">
        <authorList>
            <person name="Varghese N."/>
            <person name="Submissions S."/>
        </authorList>
    </citation>
    <scope>NUCLEOTIDE SEQUENCE [LARGE SCALE GENOMIC DNA]</scope>
    <source>
        <strain evidence="8 9">DSM 5563</strain>
    </source>
</reference>
<evidence type="ECO:0000256" key="3">
    <source>
        <dbReference type="ARBA" id="ARBA00022592"/>
    </source>
</evidence>
<organism evidence="8 9">
    <name type="scientific">Pragia fontium DSM 5563 = ATCC 49100</name>
    <dbReference type="NCBI Taxonomy" id="1122977"/>
    <lineage>
        <taxon>Bacteria</taxon>
        <taxon>Pseudomonadati</taxon>
        <taxon>Pseudomonadota</taxon>
        <taxon>Gammaproteobacteria</taxon>
        <taxon>Enterobacterales</taxon>
        <taxon>Budviciaceae</taxon>
        <taxon>Pragia</taxon>
    </lineage>
</organism>
<feature type="transmembrane region" description="Helical" evidence="7">
    <location>
        <begin position="172"/>
        <end position="200"/>
    </location>
</feature>
<dbReference type="GO" id="GO:0005886">
    <property type="term" value="C:plasma membrane"/>
    <property type="evidence" value="ECO:0007669"/>
    <property type="project" value="UniProtKB-SubCell"/>
</dbReference>
<evidence type="ECO:0000313" key="9">
    <source>
        <dbReference type="Proteomes" id="UP000226420"/>
    </source>
</evidence>
<sequence>MLTLLHLLSSVALLVWGTHIVRTGVMRVFGSDLRRVLSASIQKKGRAFVAGVGVTALVQSSNATALLVISFVAQGLIGLSPALVILLGADVGTALMARVLTFDLSWLSPLLILFGVITFLSQKKNRIGQVGRACIGLGLIILALQLIVVSAEPITQASAVREVFSSLAGDAVLALLIGALFAMISYSSLAAVLLTATLAATGLVPLNIALCIVIGSNLGSGFLAMLSSRGQGAISRRLVLGSLLFKIIGCILVVPWIGLFTQWLRQYSLPPAEVVIYFHVIYNLLRCLLMLPLVEPMARLTTRLISEDPTLTSQLTPRYLDTAALDTPSLALANAVRETLRLGDVIEQMLLGFNEVLQGNQQHKREVAHLKDESDMLYGAIKLYLARLPQDGLSDVDSRRWAEIIETTVNLEQAGEIIDRMTSEMASKSLSKNRSFSIKGIEELNTLHVRLVKNLDLAMSVFLSGDIDNAKRLRRAKHRFRLVNQRYALAHVDRLHQQNVQSMETSSLHMGLLADMRRLNSLFCAVAYYVLEVQEDDRDSNENE</sequence>
<evidence type="ECO:0000313" key="8">
    <source>
        <dbReference type="EMBL" id="SFC90010.1"/>
    </source>
</evidence>
<dbReference type="Gene3D" id="1.20.58.220">
    <property type="entry name" value="Phosphate transport system protein phou homolog 2, domain 2"/>
    <property type="match status" value="1"/>
</dbReference>
<feature type="transmembrane region" description="Helical" evidence="7">
    <location>
        <begin position="276"/>
        <end position="294"/>
    </location>
</feature>
<protein>
    <submittedName>
        <fullName evidence="8">Phosphate:Na+ symporter</fullName>
    </submittedName>
</protein>
<evidence type="ECO:0000256" key="5">
    <source>
        <dbReference type="ARBA" id="ARBA00022989"/>
    </source>
</evidence>
<evidence type="ECO:0000256" key="7">
    <source>
        <dbReference type="SAM" id="Phobius"/>
    </source>
</evidence>
<dbReference type="InterPro" id="IPR004633">
    <property type="entry name" value="NaPi_cotrn-rel/YqeW-like"/>
</dbReference>
<dbReference type="Proteomes" id="UP000226420">
    <property type="component" value="Unassembled WGS sequence"/>
</dbReference>
<dbReference type="InterPro" id="IPR003841">
    <property type="entry name" value="Na/Pi_transpt"/>
</dbReference>
<dbReference type="RefSeq" id="WP_074822690.1">
    <property type="nucleotide sequence ID" value="NZ_FOLW01000005.1"/>
</dbReference>
<keyword evidence="6 7" id="KW-0472">Membrane</keyword>
<name>A0AAJ4WAW9_9GAMM</name>
<dbReference type="NCBIfam" id="TIGR01013">
    <property type="entry name" value="2a58"/>
    <property type="match status" value="1"/>
</dbReference>
<feature type="transmembrane region" description="Helical" evidence="7">
    <location>
        <begin position="99"/>
        <end position="121"/>
    </location>
</feature>
<proteinExistence type="predicted"/>
<evidence type="ECO:0000256" key="2">
    <source>
        <dbReference type="ARBA" id="ARBA00022475"/>
    </source>
</evidence>
<dbReference type="GO" id="GO:0005436">
    <property type="term" value="F:sodium:phosphate symporter activity"/>
    <property type="evidence" value="ECO:0007669"/>
    <property type="project" value="InterPro"/>
</dbReference>
<evidence type="ECO:0000256" key="6">
    <source>
        <dbReference type="ARBA" id="ARBA00023136"/>
    </source>
</evidence>
<feature type="transmembrane region" description="Helical" evidence="7">
    <location>
        <begin position="206"/>
        <end position="226"/>
    </location>
</feature>
<keyword evidence="3" id="KW-0813">Transport</keyword>
<evidence type="ECO:0000256" key="1">
    <source>
        <dbReference type="ARBA" id="ARBA00004651"/>
    </source>
</evidence>
<dbReference type="NCBIfam" id="TIGR00704">
    <property type="entry name" value="NaPi_cotrn_rel"/>
    <property type="match status" value="1"/>
</dbReference>
<accession>A0AAJ4WAW9</accession>
<dbReference type="GO" id="GO:0044341">
    <property type="term" value="P:sodium-dependent phosphate transport"/>
    <property type="evidence" value="ECO:0007669"/>
    <property type="project" value="InterPro"/>
</dbReference>
<evidence type="ECO:0000256" key="4">
    <source>
        <dbReference type="ARBA" id="ARBA00022692"/>
    </source>
</evidence>
<dbReference type="AlphaFoldDB" id="A0AAJ4WAW9"/>
<keyword evidence="3" id="KW-0592">Phosphate transport</keyword>
<keyword evidence="4 7" id="KW-0812">Transmembrane</keyword>
<feature type="transmembrane region" description="Helical" evidence="7">
    <location>
        <begin position="65"/>
        <end position="87"/>
    </location>
</feature>
<feature type="transmembrane region" description="Helical" evidence="7">
    <location>
        <begin position="238"/>
        <end position="264"/>
    </location>
</feature>
<keyword evidence="5 7" id="KW-1133">Transmembrane helix</keyword>
<gene>
    <name evidence="8" type="ORF">SAMN02745723_105153</name>
</gene>